<gene>
    <name evidence="2" type="ORF">LCGC14_0213690</name>
</gene>
<feature type="domain" description="PBP" evidence="1">
    <location>
        <begin position="140"/>
        <end position="324"/>
    </location>
</feature>
<evidence type="ECO:0000259" key="1">
    <source>
        <dbReference type="Pfam" id="PF12727"/>
    </source>
</evidence>
<dbReference type="SUPFAM" id="SSF53850">
    <property type="entry name" value="Periplasmic binding protein-like II"/>
    <property type="match status" value="1"/>
</dbReference>
<dbReference type="InterPro" id="IPR036390">
    <property type="entry name" value="WH_DNA-bd_sf"/>
</dbReference>
<protein>
    <recommendedName>
        <fullName evidence="1">PBP domain-containing protein</fullName>
    </recommendedName>
</protein>
<dbReference type="InterPro" id="IPR036388">
    <property type="entry name" value="WH-like_DNA-bd_sf"/>
</dbReference>
<dbReference type="InterPro" id="IPR024370">
    <property type="entry name" value="PBP_domain"/>
</dbReference>
<dbReference type="EMBL" id="LAZR01000099">
    <property type="protein sequence ID" value="KKN91894.1"/>
    <property type="molecule type" value="Genomic_DNA"/>
</dbReference>
<proteinExistence type="predicted"/>
<accession>A0A0F9UJR8</accession>
<organism evidence="2">
    <name type="scientific">marine sediment metagenome</name>
    <dbReference type="NCBI Taxonomy" id="412755"/>
    <lineage>
        <taxon>unclassified sequences</taxon>
        <taxon>metagenomes</taxon>
        <taxon>ecological metagenomes</taxon>
    </lineage>
</organism>
<evidence type="ECO:0000313" key="2">
    <source>
        <dbReference type="EMBL" id="KKN91894.1"/>
    </source>
</evidence>
<name>A0A0F9UJR8_9ZZZZ</name>
<dbReference type="Gene3D" id="1.10.10.10">
    <property type="entry name" value="Winged helix-like DNA-binding domain superfamily/Winged helix DNA-binding domain"/>
    <property type="match status" value="1"/>
</dbReference>
<sequence length="356" mass="39542">MPNKNLSISSAWIFRSESGEIFDPVMFPLLKGIHDSGKLTKAAAEVGLSYRHAWNLLNRWADFFGLPLVVMRKGHGTTLSKLGEKIMWAEHRVTARLGPQIDSMASELNEHLQQLLAGAHPVLRLHASHGYAVALLSQFSHRLEINIQYCSPKDALLSLKRGDSDIASFHLPTSPELARRSLAYYQELLQGDDLRVIRFVTRQQGLIIRGGGASTITGLKDLTRTDHRFINRNGHSGTRILFNMLLEKEGIAENQIPGFEREEYTHSAVAAHVAAGMADAGFGVEAAARQFGLDFIPLATERYLMVCREGRLAQHNTEQLLTLMRSPEFAAEINKLPGYSPEYCGTVCTIAELNPD</sequence>
<dbReference type="SUPFAM" id="SSF46785">
    <property type="entry name" value="Winged helix' DNA-binding domain"/>
    <property type="match status" value="1"/>
</dbReference>
<dbReference type="PANTHER" id="PTHR38431:SF1">
    <property type="entry name" value="BLL2305 PROTEIN"/>
    <property type="match status" value="1"/>
</dbReference>
<dbReference type="PANTHER" id="PTHR38431">
    <property type="entry name" value="BLL2305 PROTEIN"/>
    <property type="match status" value="1"/>
</dbReference>
<reference evidence="2" key="1">
    <citation type="journal article" date="2015" name="Nature">
        <title>Complex archaea that bridge the gap between prokaryotes and eukaryotes.</title>
        <authorList>
            <person name="Spang A."/>
            <person name="Saw J.H."/>
            <person name="Jorgensen S.L."/>
            <person name="Zaremba-Niedzwiedzka K."/>
            <person name="Martijn J."/>
            <person name="Lind A.E."/>
            <person name="van Eijk R."/>
            <person name="Schleper C."/>
            <person name="Guy L."/>
            <person name="Ettema T.J."/>
        </authorList>
    </citation>
    <scope>NUCLEOTIDE SEQUENCE</scope>
</reference>
<dbReference type="AlphaFoldDB" id="A0A0F9UJR8"/>
<comment type="caution">
    <text evidence="2">The sequence shown here is derived from an EMBL/GenBank/DDBJ whole genome shotgun (WGS) entry which is preliminary data.</text>
</comment>
<dbReference type="Pfam" id="PF12727">
    <property type="entry name" value="PBP_like"/>
    <property type="match status" value="1"/>
</dbReference>